<protein>
    <submittedName>
        <fullName evidence="3">Uncharacterized protein LOC109723911</fullName>
    </submittedName>
</protein>
<dbReference type="OrthoDB" id="779250at2759"/>
<name>A0A6P5GPR1_ANACO</name>
<dbReference type="Gramene" id="Aco001840.1.mrna1">
    <property type="protein sequence ID" value="Aco001840.1.mrna1.cds1"/>
    <property type="gene ID" value="Aco001840.1.path1"/>
</dbReference>
<sequence>MHSLRALRLLRTRQLLPNNLARATAATSASPSPKQGVPQNVPDNVPPPTTVEEEERDRAPPPFAPSPKLESREVGPADTRAPSLQQKRRLSTAAAAAAAARALEAASCVGVDGAAPLSAAGAEAAAAAPPPAKEEEGEEGDDNEAYYREHKPSPLSQVEMVDTRKPINRGVVVVVGMEGGEGRGVMVEETVDDALARAEAMFREAAARGDPDLPHSRALARLLRQRKERFRGGSYYI</sequence>
<dbReference type="PANTHER" id="PTHR35985">
    <property type="entry name" value="OS07G0675200 PROTEIN"/>
    <property type="match status" value="1"/>
</dbReference>
<dbReference type="Proteomes" id="UP000515123">
    <property type="component" value="Linkage group 18"/>
</dbReference>
<evidence type="ECO:0000256" key="1">
    <source>
        <dbReference type="SAM" id="MobiDB-lite"/>
    </source>
</evidence>
<organism evidence="2 3">
    <name type="scientific">Ananas comosus</name>
    <name type="common">Pineapple</name>
    <name type="synonym">Ananas ananas</name>
    <dbReference type="NCBI Taxonomy" id="4615"/>
    <lineage>
        <taxon>Eukaryota</taxon>
        <taxon>Viridiplantae</taxon>
        <taxon>Streptophyta</taxon>
        <taxon>Embryophyta</taxon>
        <taxon>Tracheophyta</taxon>
        <taxon>Spermatophyta</taxon>
        <taxon>Magnoliopsida</taxon>
        <taxon>Liliopsida</taxon>
        <taxon>Poales</taxon>
        <taxon>Bromeliaceae</taxon>
        <taxon>Bromelioideae</taxon>
        <taxon>Ananas</taxon>
    </lineage>
</organism>
<dbReference type="AlphaFoldDB" id="A0A6P5GPR1"/>
<keyword evidence="2" id="KW-1185">Reference proteome</keyword>
<gene>
    <name evidence="3" type="primary">LOC109723911</name>
</gene>
<reference evidence="2" key="1">
    <citation type="journal article" date="2015" name="Nat. Genet.">
        <title>The pineapple genome and the evolution of CAM photosynthesis.</title>
        <authorList>
            <person name="Ming R."/>
            <person name="VanBuren R."/>
            <person name="Wai C.M."/>
            <person name="Tang H."/>
            <person name="Schatz M.C."/>
            <person name="Bowers J.E."/>
            <person name="Lyons E."/>
            <person name="Wang M.L."/>
            <person name="Chen J."/>
            <person name="Biggers E."/>
            <person name="Zhang J."/>
            <person name="Huang L."/>
            <person name="Zhang L."/>
            <person name="Miao W."/>
            <person name="Zhang J."/>
            <person name="Ye Z."/>
            <person name="Miao C."/>
            <person name="Lin Z."/>
            <person name="Wang H."/>
            <person name="Zhou H."/>
            <person name="Yim W.C."/>
            <person name="Priest H.D."/>
            <person name="Zheng C."/>
            <person name="Woodhouse M."/>
            <person name="Edger P.P."/>
            <person name="Guyot R."/>
            <person name="Guo H.B."/>
            <person name="Guo H."/>
            <person name="Zheng G."/>
            <person name="Singh R."/>
            <person name="Sharma A."/>
            <person name="Min X."/>
            <person name="Zheng Y."/>
            <person name="Lee H."/>
            <person name="Gurtowski J."/>
            <person name="Sedlazeck F.J."/>
            <person name="Harkess A."/>
            <person name="McKain M.R."/>
            <person name="Liao Z."/>
            <person name="Fang J."/>
            <person name="Liu J."/>
            <person name="Zhang X."/>
            <person name="Zhang Q."/>
            <person name="Hu W."/>
            <person name="Qin Y."/>
            <person name="Wang K."/>
            <person name="Chen L.Y."/>
            <person name="Shirley N."/>
            <person name="Lin Y.R."/>
            <person name="Liu L.Y."/>
            <person name="Hernandez A.G."/>
            <person name="Wright C.L."/>
            <person name="Bulone V."/>
            <person name="Tuskan G.A."/>
            <person name="Heath K."/>
            <person name="Zee F."/>
            <person name="Moore P.H."/>
            <person name="Sunkar R."/>
            <person name="Leebens-Mack J.H."/>
            <person name="Mockler T."/>
            <person name="Bennetzen J.L."/>
            <person name="Freeling M."/>
            <person name="Sankoff D."/>
            <person name="Paterson A.H."/>
            <person name="Zhu X."/>
            <person name="Yang X."/>
            <person name="Smith J.A."/>
            <person name="Cushman J.C."/>
            <person name="Paull R.E."/>
            <person name="Yu Q."/>
        </authorList>
    </citation>
    <scope>NUCLEOTIDE SEQUENCE [LARGE SCALE GENOMIC DNA]</scope>
    <source>
        <strain evidence="2">cv. F153</strain>
    </source>
</reference>
<proteinExistence type="predicted"/>
<feature type="compositionally biased region" description="Low complexity" evidence="1">
    <location>
        <begin position="23"/>
        <end position="43"/>
    </location>
</feature>
<dbReference type="PANTHER" id="PTHR35985:SF1">
    <property type="entry name" value="OS07G0675200 PROTEIN"/>
    <property type="match status" value="1"/>
</dbReference>
<feature type="region of interest" description="Disordered" evidence="1">
    <location>
        <begin position="125"/>
        <end position="157"/>
    </location>
</feature>
<dbReference type="GeneID" id="109723911"/>
<reference evidence="3" key="2">
    <citation type="submission" date="2025-08" db="UniProtKB">
        <authorList>
            <consortium name="RefSeq"/>
        </authorList>
    </citation>
    <scope>IDENTIFICATION</scope>
    <source>
        <tissue evidence="3">Leaf</tissue>
    </source>
</reference>
<evidence type="ECO:0000313" key="3">
    <source>
        <dbReference type="RefSeq" id="XP_020108008.1"/>
    </source>
</evidence>
<feature type="region of interest" description="Disordered" evidence="1">
    <location>
        <begin position="20"/>
        <end position="97"/>
    </location>
</feature>
<dbReference type="RefSeq" id="XP_020108008.1">
    <property type="nucleotide sequence ID" value="XM_020252419.1"/>
</dbReference>
<accession>A0A6P5GPR1</accession>
<evidence type="ECO:0000313" key="2">
    <source>
        <dbReference type="Proteomes" id="UP000515123"/>
    </source>
</evidence>
<feature type="compositionally biased region" description="Acidic residues" evidence="1">
    <location>
        <begin position="135"/>
        <end position="144"/>
    </location>
</feature>